<evidence type="ECO:0000313" key="3">
    <source>
        <dbReference type="Proteomes" id="UP000019678"/>
    </source>
</evidence>
<evidence type="ECO:0000313" key="2">
    <source>
        <dbReference type="EMBL" id="EYF02395.1"/>
    </source>
</evidence>
<feature type="region of interest" description="Disordered" evidence="1">
    <location>
        <begin position="149"/>
        <end position="170"/>
    </location>
</feature>
<proteinExistence type="predicted"/>
<dbReference type="OrthoDB" id="5516733at2"/>
<organism evidence="2 3">
    <name type="scientific">Chondromyces apiculatus DSM 436</name>
    <dbReference type="NCBI Taxonomy" id="1192034"/>
    <lineage>
        <taxon>Bacteria</taxon>
        <taxon>Pseudomonadati</taxon>
        <taxon>Myxococcota</taxon>
        <taxon>Polyangia</taxon>
        <taxon>Polyangiales</taxon>
        <taxon>Polyangiaceae</taxon>
        <taxon>Chondromyces</taxon>
    </lineage>
</organism>
<gene>
    <name evidence="2" type="ORF">CAP_7166</name>
</gene>
<protein>
    <submittedName>
        <fullName evidence="2">Uncharacterized protein</fullName>
    </submittedName>
</protein>
<dbReference type="RefSeq" id="WP_044247631.1">
    <property type="nucleotide sequence ID" value="NZ_ASRX01000061.1"/>
</dbReference>
<reference evidence="2 3" key="1">
    <citation type="submission" date="2013-05" db="EMBL/GenBank/DDBJ databases">
        <title>Genome assembly of Chondromyces apiculatus DSM 436.</title>
        <authorList>
            <person name="Sharma G."/>
            <person name="Khatri I."/>
            <person name="Kaur C."/>
            <person name="Mayilraj S."/>
            <person name="Subramanian S."/>
        </authorList>
    </citation>
    <scope>NUCLEOTIDE SEQUENCE [LARGE SCALE GENOMIC DNA]</scope>
    <source>
        <strain evidence="2 3">DSM 436</strain>
    </source>
</reference>
<dbReference type="EMBL" id="ASRX01000061">
    <property type="protein sequence ID" value="EYF02395.1"/>
    <property type="molecule type" value="Genomic_DNA"/>
</dbReference>
<keyword evidence="3" id="KW-1185">Reference proteome</keyword>
<comment type="caution">
    <text evidence="2">The sequence shown here is derived from an EMBL/GenBank/DDBJ whole genome shotgun (WGS) entry which is preliminary data.</text>
</comment>
<accession>A0A017T0K4</accession>
<evidence type="ECO:0000256" key="1">
    <source>
        <dbReference type="SAM" id="MobiDB-lite"/>
    </source>
</evidence>
<name>A0A017T0K4_9BACT</name>
<dbReference type="eggNOG" id="ENOG5031DAP">
    <property type="taxonomic scope" value="Bacteria"/>
</dbReference>
<sequence length="170" mass="19208">MANDPIKPEMGEVFIDARALEGFLTDLSEGAMRGMQTAQKGFDEVSQEIMANQAEYGDRAGITETDFDDFALASDRIAQIDVFLPAARKMVEIFEETRAMLDDQRQRAVHGFARSVEDRAKSRSDGELLMARYQKTRFYRSSVGIKALKTRRRNEQAAQEESETKPAMVD</sequence>
<dbReference type="Proteomes" id="UP000019678">
    <property type="component" value="Unassembled WGS sequence"/>
</dbReference>
<dbReference type="AlphaFoldDB" id="A0A017T0K4"/>